<dbReference type="SUPFAM" id="SSF48403">
    <property type="entry name" value="Ankyrin repeat"/>
    <property type="match status" value="1"/>
</dbReference>
<name>A0A812M903_9DINO</name>
<dbReference type="PROSITE" id="PS50088">
    <property type="entry name" value="ANK_REPEAT"/>
    <property type="match status" value="2"/>
</dbReference>
<proteinExistence type="predicted"/>
<feature type="repeat" description="ANK" evidence="3">
    <location>
        <begin position="105"/>
        <end position="137"/>
    </location>
</feature>
<dbReference type="InterPro" id="IPR002110">
    <property type="entry name" value="Ankyrin_rpt"/>
</dbReference>
<keyword evidence="5" id="KW-1185">Reference proteome</keyword>
<dbReference type="Pfam" id="PF12796">
    <property type="entry name" value="Ank_2"/>
    <property type="match status" value="1"/>
</dbReference>
<evidence type="ECO:0000313" key="5">
    <source>
        <dbReference type="Proteomes" id="UP000604046"/>
    </source>
</evidence>
<evidence type="ECO:0000256" key="1">
    <source>
        <dbReference type="ARBA" id="ARBA00022737"/>
    </source>
</evidence>
<dbReference type="Gene3D" id="1.25.40.20">
    <property type="entry name" value="Ankyrin repeat-containing domain"/>
    <property type="match status" value="1"/>
</dbReference>
<dbReference type="AlphaFoldDB" id="A0A812M903"/>
<sequence>MGDAKAAQPKPSLAKLLKQCGIDPNALSFEDAGERRTLLCLVIEEAVKLNNDLSKVDLLIEARADPTRRSETGSFPLMLASQYSNLKLARKLLQARAEVNQQDTRLVTPLHAAVHEDSAQMVQLLLMHKANVNVQDQVGQTPIFFAGSTTAIAALVDAKADLHHLNKKGQSALHLAAHNGRYEAVVYFTDHEFLAETVDMQVRFSGGLTLKDDYDYTCRRLAAYGSAGASEEA</sequence>
<organism evidence="4 5">
    <name type="scientific">Symbiodinium natans</name>
    <dbReference type="NCBI Taxonomy" id="878477"/>
    <lineage>
        <taxon>Eukaryota</taxon>
        <taxon>Sar</taxon>
        <taxon>Alveolata</taxon>
        <taxon>Dinophyceae</taxon>
        <taxon>Suessiales</taxon>
        <taxon>Symbiodiniaceae</taxon>
        <taxon>Symbiodinium</taxon>
    </lineage>
</organism>
<accession>A0A812M903</accession>
<dbReference type="EMBL" id="CAJNDS010001446">
    <property type="protein sequence ID" value="CAE7260328.1"/>
    <property type="molecule type" value="Genomic_DNA"/>
</dbReference>
<dbReference type="InterPro" id="IPR036770">
    <property type="entry name" value="Ankyrin_rpt-contain_sf"/>
</dbReference>
<gene>
    <name evidence="4" type="primary">ANK1</name>
    <name evidence="4" type="ORF">SNAT2548_LOCUS13598</name>
</gene>
<dbReference type="InterPro" id="IPR050776">
    <property type="entry name" value="Ank_Repeat/CDKN_Inhibitor"/>
</dbReference>
<dbReference type="OrthoDB" id="448368at2759"/>
<protein>
    <submittedName>
        <fullName evidence="4">ANK1 protein</fullName>
    </submittedName>
</protein>
<keyword evidence="1" id="KW-0677">Repeat</keyword>
<evidence type="ECO:0000256" key="3">
    <source>
        <dbReference type="PROSITE-ProRule" id="PRU00023"/>
    </source>
</evidence>
<dbReference type="PANTHER" id="PTHR24201">
    <property type="entry name" value="ANK_REP_REGION DOMAIN-CONTAINING PROTEIN"/>
    <property type="match status" value="1"/>
</dbReference>
<dbReference type="PROSITE" id="PS50297">
    <property type="entry name" value="ANK_REP_REGION"/>
    <property type="match status" value="2"/>
</dbReference>
<dbReference type="SMART" id="SM00248">
    <property type="entry name" value="ANK"/>
    <property type="match status" value="4"/>
</dbReference>
<evidence type="ECO:0000256" key="2">
    <source>
        <dbReference type="ARBA" id="ARBA00023043"/>
    </source>
</evidence>
<reference evidence="4" key="1">
    <citation type="submission" date="2021-02" db="EMBL/GenBank/DDBJ databases">
        <authorList>
            <person name="Dougan E. K."/>
            <person name="Rhodes N."/>
            <person name="Thang M."/>
            <person name="Chan C."/>
        </authorList>
    </citation>
    <scope>NUCLEOTIDE SEQUENCE</scope>
</reference>
<comment type="caution">
    <text evidence="4">The sequence shown here is derived from an EMBL/GenBank/DDBJ whole genome shotgun (WGS) entry which is preliminary data.</text>
</comment>
<dbReference type="Proteomes" id="UP000604046">
    <property type="component" value="Unassembled WGS sequence"/>
</dbReference>
<feature type="repeat" description="ANK" evidence="3">
    <location>
        <begin position="72"/>
        <end position="104"/>
    </location>
</feature>
<keyword evidence="2 3" id="KW-0040">ANK repeat</keyword>
<evidence type="ECO:0000313" key="4">
    <source>
        <dbReference type="EMBL" id="CAE7260328.1"/>
    </source>
</evidence>
<dbReference type="Pfam" id="PF13637">
    <property type="entry name" value="Ank_4"/>
    <property type="match status" value="1"/>
</dbReference>